<protein>
    <submittedName>
        <fullName evidence="1">Uncharacterized protein</fullName>
    </submittedName>
</protein>
<organism evidence="1">
    <name type="scientific">Myoviridae sp. ctfrL10</name>
    <dbReference type="NCBI Taxonomy" id="2826678"/>
    <lineage>
        <taxon>Viruses</taxon>
        <taxon>Duplodnaviria</taxon>
        <taxon>Heunggongvirae</taxon>
        <taxon>Uroviricota</taxon>
        <taxon>Caudoviricetes</taxon>
    </lineage>
</organism>
<evidence type="ECO:0000313" key="1">
    <source>
        <dbReference type="EMBL" id="DAD84884.1"/>
    </source>
</evidence>
<reference evidence="1" key="1">
    <citation type="journal article" date="2021" name="Proc. Natl. Acad. Sci. U.S.A.">
        <title>A Catalog of Tens of Thousands of Viruses from Human Metagenomes Reveals Hidden Associations with Chronic Diseases.</title>
        <authorList>
            <person name="Tisza M.J."/>
            <person name="Buck C.B."/>
        </authorList>
    </citation>
    <scope>NUCLEOTIDE SEQUENCE</scope>
    <source>
        <strain evidence="1">CtfrL10</strain>
    </source>
</reference>
<dbReference type="EMBL" id="BK014968">
    <property type="protein sequence ID" value="DAD84884.1"/>
    <property type="molecule type" value="Genomic_DNA"/>
</dbReference>
<name>A0A8S5MRP8_9CAUD</name>
<proteinExistence type="predicted"/>
<sequence length="53" mass="6089">MCKTRYEIRVERITASTLEELVAKVEAVELKEGERACSYELFIPVLSELKQSV</sequence>
<accession>A0A8S5MRP8</accession>